<dbReference type="InterPro" id="IPR036318">
    <property type="entry name" value="FAD-bd_PCMH-like_sf"/>
</dbReference>
<evidence type="ECO:0000313" key="10">
    <source>
        <dbReference type="Proteomes" id="UP001175353"/>
    </source>
</evidence>
<keyword evidence="5" id="KW-0732">Signal</keyword>
<accession>A0AAN6J643</accession>
<dbReference type="Gene3D" id="3.30.465.10">
    <property type="match status" value="1"/>
</dbReference>
<dbReference type="PANTHER" id="PTHR42973:SF22">
    <property type="entry name" value="FAD-BINDING PCMH-TYPE DOMAIN-CONTAINING PROTEIN-RELATED"/>
    <property type="match status" value="1"/>
</dbReference>
<dbReference type="PROSITE" id="PS51387">
    <property type="entry name" value="FAD_PCMH"/>
    <property type="match status" value="1"/>
</dbReference>
<gene>
    <name evidence="7" type="ORF">LTR82_011138</name>
    <name evidence="8" type="ORF">LTR91_005756</name>
</gene>
<dbReference type="PANTHER" id="PTHR42973">
    <property type="entry name" value="BINDING OXIDOREDUCTASE, PUTATIVE (AFU_ORTHOLOGUE AFUA_1G17690)-RELATED"/>
    <property type="match status" value="1"/>
</dbReference>
<dbReference type="EMBL" id="JAUJLE010000037">
    <property type="protein sequence ID" value="KAK1000312.1"/>
    <property type="molecule type" value="Genomic_DNA"/>
</dbReference>
<keyword evidence="4" id="KW-0560">Oxidoreductase</keyword>
<feature type="signal peptide" evidence="5">
    <location>
        <begin position="1"/>
        <end position="23"/>
    </location>
</feature>
<evidence type="ECO:0000256" key="5">
    <source>
        <dbReference type="SAM" id="SignalP"/>
    </source>
</evidence>
<evidence type="ECO:0000256" key="1">
    <source>
        <dbReference type="ARBA" id="ARBA00005466"/>
    </source>
</evidence>
<organism evidence="7 9">
    <name type="scientific">Friedmanniomyces endolithicus</name>
    <dbReference type="NCBI Taxonomy" id="329885"/>
    <lineage>
        <taxon>Eukaryota</taxon>
        <taxon>Fungi</taxon>
        <taxon>Dikarya</taxon>
        <taxon>Ascomycota</taxon>
        <taxon>Pezizomycotina</taxon>
        <taxon>Dothideomycetes</taxon>
        <taxon>Dothideomycetidae</taxon>
        <taxon>Mycosphaerellales</taxon>
        <taxon>Teratosphaeriaceae</taxon>
        <taxon>Friedmanniomyces</taxon>
    </lineage>
</organism>
<dbReference type="SUPFAM" id="SSF56176">
    <property type="entry name" value="FAD-binding/transporter-associated domain-like"/>
    <property type="match status" value="1"/>
</dbReference>
<dbReference type="Proteomes" id="UP001175353">
    <property type="component" value="Unassembled WGS sequence"/>
</dbReference>
<dbReference type="InterPro" id="IPR050416">
    <property type="entry name" value="FAD-linked_Oxidoreductase"/>
</dbReference>
<dbReference type="InterPro" id="IPR016166">
    <property type="entry name" value="FAD-bd_PCMH"/>
</dbReference>
<feature type="domain" description="FAD-binding PCMH-type" evidence="6">
    <location>
        <begin position="83"/>
        <end position="260"/>
    </location>
</feature>
<evidence type="ECO:0000313" key="9">
    <source>
        <dbReference type="Proteomes" id="UP001168146"/>
    </source>
</evidence>
<evidence type="ECO:0000256" key="3">
    <source>
        <dbReference type="ARBA" id="ARBA00022827"/>
    </source>
</evidence>
<sequence length="522" mass="55371">MLLPTSIASVGAVLPLLLAVCYAVDDLSTAGTAPMSSAAATSYLDTGKTCCAALELALPGKVSGNNTAPYISSLASYWSVQEETVHPTCVVSATTTQDVAIAVFILTVGGELLPGQCDFAVRSGGHTPFAGAANIDQGITIDLSALNQVTPSKDLSSVTVGPGNRWAQVYSKLDALGIAIGGGRVGIVGVGGLTLGGGLSFFSPRYGFVCDNIIRYEIVLASGLTINVTQTSFPDLWVALKGGSNNFGIVTAFESTAFPQGKFWGGFIGNPGSTKDAQFKAFEEFTGSPNYDPYAALINSYVFTAATNSWFIANNLEYTKNQTYPPYFQNFTSLPQIFNTMRISNLTDFTLELAASNPDGRRQLFVTGTYANSAKMMSEIFNIANSTVQALIPVPGISYSLSFQPEPTIITSKAASRGGNSLGLTAADGNLFNLLLTVSWDSAAYDARIDTQAKALFDQAETYAKANGFYNEYLYLNYAAPWQKPIAGYGAANVANLMAVSRKYDPLQVFQKQVPGGFKLDQ</sequence>
<evidence type="ECO:0000256" key="4">
    <source>
        <dbReference type="ARBA" id="ARBA00023002"/>
    </source>
</evidence>
<protein>
    <recommendedName>
        <fullName evidence="6">FAD-binding PCMH-type domain-containing protein</fullName>
    </recommendedName>
</protein>
<keyword evidence="2" id="KW-0285">Flavoprotein</keyword>
<dbReference type="InterPro" id="IPR006094">
    <property type="entry name" value="Oxid_FAD_bind_N"/>
</dbReference>
<dbReference type="AlphaFoldDB" id="A0AAN6J643"/>
<evidence type="ECO:0000313" key="8">
    <source>
        <dbReference type="EMBL" id="KAK1000312.1"/>
    </source>
</evidence>
<feature type="chain" id="PRO_5044710396" description="FAD-binding PCMH-type domain-containing protein" evidence="5">
    <location>
        <begin position="24"/>
        <end position="522"/>
    </location>
</feature>
<name>A0AAN6J643_9PEZI</name>
<keyword evidence="10" id="KW-1185">Reference proteome</keyword>
<comment type="similarity">
    <text evidence="1">Belongs to the oxygen-dependent FAD-linked oxidoreductase family.</text>
</comment>
<proteinExistence type="inferred from homology"/>
<keyword evidence="3" id="KW-0274">FAD</keyword>
<reference evidence="7" key="1">
    <citation type="submission" date="2021-12" db="EMBL/GenBank/DDBJ databases">
        <title>Black yeast isolated from Biological Soil Crust.</title>
        <authorList>
            <person name="Kurbessoian T."/>
        </authorList>
    </citation>
    <scope>NUCLEOTIDE SEQUENCE</scope>
    <source>
        <strain evidence="7">CCFEE 5208</strain>
    </source>
</reference>
<dbReference type="InterPro" id="IPR016169">
    <property type="entry name" value="FAD-bd_PCMH_sub2"/>
</dbReference>
<dbReference type="GO" id="GO:0016491">
    <property type="term" value="F:oxidoreductase activity"/>
    <property type="evidence" value="ECO:0007669"/>
    <property type="project" value="UniProtKB-KW"/>
</dbReference>
<dbReference type="Pfam" id="PF01565">
    <property type="entry name" value="FAD_binding_4"/>
    <property type="match status" value="1"/>
</dbReference>
<dbReference type="GO" id="GO:0071949">
    <property type="term" value="F:FAD binding"/>
    <property type="evidence" value="ECO:0007669"/>
    <property type="project" value="InterPro"/>
</dbReference>
<dbReference type="Proteomes" id="UP001168146">
    <property type="component" value="Unassembled WGS sequence"/>
</dbReference>
<reference evidence="8" key="2">
    <citation type="submission" date="2023-06" db="EMBL/GenBank/DDBJ databases">
        <title>Black Yeasts Isolated from many extreme environments.</title>
        <authorList>
            <person name="Coleine C."/>
            <person name="Stajich J.E."/>
            <person name="Selbmann L."/>
        </authorList>
    </citation>
    <scope>NUCLEOTIDE SEQUENCE</scope>
    <source>
        <strain evidence="8">CCFEE 5200</strain>
    </source>
</reference>
<comment type="caution">
    <text evidence="7">The sequence shown here is derived from an EMBL/GenBank/DDBJ whole genome shotgun (WGS) entry which is preliminary data.</text>
</comment>
<evidence type="ECO:0000259" key="6">
    <source>
        <dbReference type="PROSITE" id="PS51387"/>
    </source>
</evidence>
<dbReference type="EMBL" id="JASUXU010000040">
    <property type="protein sequence ID" value="KAK0317877.1"/>
    <property type="molecule type" value="Genomic_DNA"/>
</dbReference>
<evidence type="ECO:0000256" key="2">
    <source>
        <dbReference type="ARBA" id="ARBA00022630"/>
    </source>
</evidence>
<evidence type="ECO:0000313" key="7">
    <source>
        <dbReference type="EMBL" id="KAK0317877.1"/>
    </source>
</evidence>